<evidence type="ECO:0000313" key="1">
    <source>
        <dbReference type="EMBL" id="KAF0326511.1"/>
    </source>
</evidence>
<accession>A0A8H3WIR7</accession>
<gene>
    <name evidence="1" type="ORF">GQ607_006129</name>
</gene>
<proteinExistence type="predicted"/>
<comment type="caution">
    <text evidence="1">The sequence shown here is derived from an EMBL/GenBank/DDBJ whole genome shotgun (WGS) entry which is preliminary data.</text>
</comment>
<reference evidence="1 2" key="1">
    <citation type="submission" date="2019-12" db="EMBL/GenBank/DDBJ databases">
        <title>A genome sequence resource for the geographically widespread anthracnose pathogen Colletotrichum asianum.</title>
        <authorList>
            <person name="Meng Y."/>
        </authorList>
    </citation>
    <scope>NUCLEOTIDE SEQUENCE [LARGE SCALE GENOMIC DNA]</scope>
    <source>
        <strain evidence="1 2">ICMP 18580</strain>
    </source>
</reference>
<name>A0A8H3WIR7_9PEZI</name>
<organism evidence="1 2">
    <name type="scientific">Colletotrichum asianum</name>
    <dbReference type="NCBI Taxonomy" id="702518"/>
    <lineage>
        <taxon>Eukaryota</taxon>
        <taxon>Fungi</taxon>
        <taxon>Dikarya</taxon>
        <taxon>Ascomycota</taxon>
        <taxon>Pezizomycotina</taxon>
        <taxon>Sordariomycetes</taxon>
        <taxon>Hypocreomycetidae</taxon>
        <taxon>Glomerellales</taxon>
        <taxon>Glomerellaceae</taxon>
        <taxon>Colletotrichum</taxon>
        <taxon>Colletotrichum gloeosporioides species complex</taxon>
    </lineage>
</organism>
<evidence type="ECO:0000313" key="2">
    <source>
        <dbReference type="Proteomes" id="UP000434172"/>
    </source>
</evidence>
<keyword evidence="2" id="KW-1185">Reference proteome</keyword>
<sequence>MWPVLPVCSFPTNNTLQCPRSASVPVPVPVPVPVLSADHIVVVVVVLVLALRCSNSTVLHVLHILSCTLPLSDSQQFQGPRSSRASLFHTQNTQSCSLPLVYKSEKDNKLPWRRSLV</sequence>
<dbReference type="Proteomes" id="UP000434172">
    <property type="component" value="Unassembled WGS sequence"/>
</dbReference>
<dbReference type="EMBL" id="WOWK01000029">
    <property type="protein sequence ID" value="KAF0326511.1"/>
    <property type="molecule type" value="Genomic_DNA"/>
</dbReference>
<dbReference type="AlphaFoldDB" id="A0A8H3WIR7"/>
<protein>
    <submittedName>
        <fullName evidence="1">Uncharacterized protein</fullName>
    </submittedName>
</protein>